<accession>A0A8X6KJV4</accession>
<dbReference type="PANTHER" id="PTHR21483:SF18">
    <property type="entry name" value="RNA POLYMERASE II-ASSOCIATED PROTEIN 1"/>
    <property type="match status" value="1"/>
</dbReference>
<organism evidence="4 5">
    <name type="scientific">Nephila pilipes</name>
    <name type="common">Giant wood spider</name>
    <name type="synonym">Nephila maculata</name>
    <dbReference type="NCBI Taxonomy" id="299642"/>
    <lineage>
        <taxon>Eukaryota</taxon>
        <taxon>Metazoa</taxon>
        <taxon>Ecdysozoa</taxon>
        <taxon>Arthropoda</taxon>
        <taxon>Chelicerata</taxon>
        <taxon>Arachnida</taxon>
        <taxon>Araneae</taxon>
        <taxon>Araneomorphae</taxon>
        <taxon>Entelegynae</taxon>
        <taxon>Araneoidea</taxon>
        <taxon>Nephilidae</taxon>
        <taxon>Nephila</taxon>
    </lineage>
</organism>
<feature type="non-terminal residue" evidence="4">
    <location>
        <position position="1"/>
    </location>
</feature>
<evidence type="ECO:0000259" key="3">
    <source>
        <dbReference type="Pfam" id="PF08621"/>
    </source>
</evidence>
<feature type="domain" description="RPAP1 N-terminal" evidence="3">
    <location>
        <begin position="86"/>
        <end position="129"/>
    </location>
</feature>
<reference evidence="4" key="1">
    <citation type="submission" date="2020-08" db="EMBL/GenBank/DDBJ databases">
        <title>Multicomponent nature underlies the extraordinary mechanical properties of spider dragline silk.</title>
        <authorList>
            <person name="Kono N."/>
            <person name="Nakamura H."/>
            <person name="Mori M."/>
            <person name="Yoshida Y."/>
            <person name="Ohtoshi R."/>
            <person name="Malay A.D."/>
            <person name="Moran D.A.P."/>
            <person name="Tomita M."/>
            <person name="Numata K."/>
            <person name="Arakawa K."/>
        </authorList>
    </citation>
    <scope>NUCLEOTIDE SEQUENCE</scope>
</reference>
<dbReference type="EMBL" id="BMAW01046258">
    <property type="protein sequence ID" value="GFS54418.1"/>
    <property type="molecule type" value="Genomic_DNA"/>
</dbReference>
<dbReference type="GO" id="GO:0006366">
    <property type="term" value="P:transcription by RNA polymerase II"/>
    <property type="evidence" value="ECO:0007669"/>
    <property type="project" value="InterPro"/>
</dbReference>
<sequence>ERDVSLSEPFVFKAPSISSHNVSNIINKKLKQSEFKAKKKSQSIFAQLVEKTNIANSNTCIPNSSLKCSIVDGSGLSNDEQDSELKKIHEENLAKISAMSKEEILHHQNQIKKHLDPSIIKFILSKCNKSMNSTLQSNKDCTYNSLFLVTGDNEFPDKILKKEGKADCDALILEKAFESEKNNYSQEEVPSKFSCMKQNIDIPLETKELLKSCNKGNWRNMNKIEKEKLEWISDLPKANPVDLKTGFTARFDFEGKLLTRDIETPTYKGLHHHGNEPE</sequence>
<proteinExistence type="inferred from homology"/>
<comment type="caution">
    <text evidence="4">The sequence shown here is derived from an EMBL/GenBank/DDBJ whole genome shotgun (WGS) entry which is preliminary data.</text>
</comment>
<dbReference type="InterPro" id="IPR013930">
    <property type="entry name" value="RPAP1_N"/>
</dbReference>
<dbReference type="InterPro" id="IPR039913">
    <property type="entry name" value="RPAP1/Rba50"/>
</dbReference>
<dbReference type="Pfam" id="PF08620">
    <property type="entry name" value="RPAP1_C"/>
    <property type="match status" value="1"/>
</dbReference>
<protein>
    <submittedName>
        <fullName evidence="4">RNA polymerase II-associated protein 1</fullName>
    </submittedName>
</protein>
<feature type="non-terminal residue" evidence="4">
    <location>
        <position position="278"/>
    </location>
</feature>
<keyword evidence="5" id="KW-1185">Reference proteome</keyword>
<dbReference type="Pfam" id="PF08621">
    <property type="entry name" value="RPAP1_N"/>
    <property type="match status" value="1"/>
</dbReference>
<name>A0A8X6KJV4_NEPPI</name>
<evidence type="ECO:0000313" key="5">
    <source>
        <dbReference type="Proteomes" id="UP000887013"/>
    </source>
</evidence>
<feature type="domain" description="RPAP1 C-terminal" evidence="2">
    <location>
        <begin position="249"/>
        <end position="278"/>
    </location>
</feature>
<gene>
    <name evidence="4" type="primary">Rpap1</name>
    <name evidence="4" type="ORF">NPIL_67411</name>
</gene>
<evidence type="ECO:0000313" key="4">
    <source>
        <dbReference type="EMBL" id="GFS54418.1"/>
    </source>
</evidence>
<dbReference type="Proteomes" id="UP000887013">
    <property type="component" value="Unassembled WGS sequence"/>
</dbReference>
<evidence type="ECO:0000259" key="2">
    <source>
        <dbReference type="Pfam" id="PF08620"/>
    </source>
</evidence>
<dbReference type="AlphaFoldDB" id="A0A8X6KJV4"/>
<comment type="similarity">
    <text evidence="1">Belongs to the RPAP1 family.</text>
</comment>
<dbReference type="InterPro" id="IPR013929">
    <property type="entry name" value="RPAP1_C"/>
</dbReference>
<evidence type="ECO:0000256" key="1">
    <source>
        <dbReference type="ARBA" id="ARBA00009953"/>
    </source>
</evidence>
<dbReference type="PANTHER" id="PTHR21483">
    <property type="entry name" value="RNA POLYMERASE II-ASSOCIATED PROTEIN 1"/>
    <property type="match status" value="1"/>
</dbReference>
<dbReference type="OrthoDB" id="348201at2759"/>